<organism evidence="1 2">
    <name type="scientific">Aspergillus pseudoviridinutans</name>
    <dbReference type="NCBI Taxonomy" id="1517512"/>
    <lineage>
        <taxon>Eukaryota</taxon>
        <taxon>Fungi</taxon>
        <taxon>Dikarya</taxon>
        <taxon>Ascomycota</taxon>
        <taxon>Pezizomycotina</taxon>
        <taxon>Eurotiomycetes</taxon>
        <taxon>Eurotiomycetidae</taxon>
        <taxon>Eurotiales</taxon>
        <taxon>Aspergillaceae</taxon>
        <taxon>Aspergillus</taxon>
        <taxon>Aspergillus subgen. Fumigati</taxon>
    </lineage>
</organism>
<dbReference type="RefSeq" id="XP_043156672.1">
    <property type="nucleotide sequence ID" value="XM_043300737.1"/>
</dbReference>
<comment type="caution">
    <text evidence="1">The sequence shown here is derived from an EMBL/GenBank/DDBJ whole genome shotgun (WGS) entry which is preliminary data.</text>
</comment>
<evidence type="ECO:0000313" key="1">
    <source>
        <dbReference type="EMBL" id="GIJ85925.1"/>
    </source>
</evidence>
<proteinExistence type="predicted"/>
<reference evidence="1 2" key="1">
    <citation type="submission" date="2018-10" db="EMBL/GenBank/DDBJ databases">
        <title>Pan-genome distribution and transcriptional activeness of fungal secondary metabolism genes in Aspergillus section Fumigati.</title>
        <authorList>
            <person name="Takahashi H."/>
            <person name="Umemura M."/>
            <person name="Ninomiya A."/>
            <person name="Kusuya Y."/>
            <person name="Urayama S."/>
            <person name="Shimizu M."/>
            <person name="Watanabe A."/>
            <person name="Kamei K."/>
            <person name="Yaguchi T."/>
            <person name="Hagiwara D."/>
        </authorList>
    </citation>
    <scope>NUCLEOTIDE SEQUENCE [LARGE SCALE GENOMIC DNA]</scope>
    <source>
        <strain evidence="1 2">IFM 55266</strain>
    </source>
</reference>
<dbReference type="GeneID" id="67003408"/>
<dbReference type="PANTHER" id="PTHR36124">
    <property type="match status" value="1"/>
</dbReference>
<evidence type="ECO:0000313" key="2">
    <source>
        <dbReference type="Proteomes" id="UP001043456"/>
    </source>
</evidence>
<dbReference type="AlphaFoldDB" id="A0A9P3B8A1"/>
<sequence length="448" mass="51562">MDKLQLTLQAIQHQSTHIINQYTQHPWLYTAACLAAYLAITLSLRFQRLRSIRTKYRKYSTRESMASMTDHDAWAIQKHMLQLEFPFTALKALQFALFRVPYPYSPLTSYSSNTNEVQTYGIPSISTLLLQTSQFSNPTTSFKRYADTGVLIGEFMGFEPTSDRAITALARTKLLHAGYRASGKIREADMLYTLSLFALEPVRFVERYEWRGLSALEKCAVGTYWKSVGDALGISYAVLPGGVDGFRDGLQWLEEMGEWSRQYEEERMKAAPANREVAEKTMDVLVYGMPGWVRGVGVSVATCVMDERLREAMMYDPPPRVIKAIVDAGVAIRRFCLRYLALPRPYFMRRDVFTEKPNEYGRHHVQVWDGMPYYVQPTLWNRWGPSAWVQWLMGLPLPGDDGDKYYPRGYYTPDVGPKYFEGKGRKTLEEIKEKLRVQRTGKSPFIKL</sequence>
<evidence type="ECO:0008006" key="3">
    <source>
        <dbReference type="Google" id="ProtNLM"/>
    </source>
</evidence>
<keyword evidence="2" id="KW-1185">Reference proteome</keyword>
<dbReference type="InterPro" id="IPR046366">
    <property type="entry name" value="MPAB"/>
</dbReference>
<protein>
    <recommendedName>
        <fullName evidence="3">ER-bound oxygenase mpaB/mpaB'/Rubber oxygenase catalytic domain-containing protein</fullName>
    </recommendedName>
</protein>
<dbReference type="OrthoDB" id="545169at2759"/>
<dbReference type="PANTHER" id="PTHR36124:SF1">
    <property type="entry name" value="ER-BOUND OXYGENASE MPAB_MPAB'_RUBBER OXYGENASE CATALYTIC DOMAIN-CONTAINING PROTEIN"/>
    <property type="match status" value="1"/>
</dbReference>
<dbReference type="EMBL" id="BHVY01000003">
    <property type="protein sequence ID" value="GIJ85925.1"/>
    <property type="molecule type" value="Genomic_DNA"/>
</dbReference>
<gene>
    <name evidence="1" type="ORF">Asppvi_004796</name>
</gene>
<dbReference type="GO" id="GO:0016491">
    <property type="term" value="F:oxidoreductase activity"/>
    <property type="evidence" value="ECO:0007669"/>
    <property type="project" value="InterPro"/>
</dbReference>
<accession>A0A9P3B8A1</accession>
<dbReference type="Proteomes" id="UP001043456">
    <property type="component" value="Unassembled WGS sequence"/>
</dbReference>
<name>A0A9P3B8A1_9EURO</name>